<gene>
    <name evidence="2" type="ORF">GTP44_07490</name>
</gene>
<accession>A0A6L8MFN8</accession>
<name>A0A6L8MFN8_9BURK</name>
<evidence type="ECO:0000256" key="1">
    <source>
        <dbReference type="SAM" id="MobiDB-lite"/>
    </source>
</evidence>
<dbReference type="AlphaFoldDB" id="A0A6L8MFN8"/>
<evidence type="ECO:0000313" key="3">
    <source>
        <dbReference type="Proteomes" id="UP000474565"/>
    </source>
</evidence>
<feature type="compositionally biased region" description="Basic and acidic residues" evidence="1">
    <location>
        <begin position="231"/>
        <end position="247"/>
    </location>
</feature>
<organism evidence="2 3">
    <name type="scientific">Duganella lactea</name>
    <dbReference type="NCBI Taxonomy" id="2692173"/>
    <lineage>
        <taxon>Bacteria</taxon>
        <taxon>Pseudomonadati</taxon>
        <taxon>Pseudomonadota</taxon>
        <taxon>Betaproteobacteria</taxon>
        <taxon>Burkholderiales</taxon>
        <taxon>Oxalobacteraceae</taxon>
        <taxon>Telluria group</taxon>
        <taxon>Duganella</taxon>
    </lineage>
</organism>
<dbReference type="EMBL" id="WWCP01000006">
    <property type="protein sequence ID" value="MYM81800.1"/>
    <property type="molecule type" value="Genomic_DNA"/>
</dbReference>
<evidence type="ECO:0000313" key="2">
    <source>
        <dbReference type="EMBL" id="MYM81800.1"/>
    </source>
</evidence>
<dbReference type="RefSeq" id="WP_161018936.1">
    <property type="nucleotide sequence ID" value="NZ_WWCP01000006.1"/>
</dbReference>
<proteinExistence type="predicted"/>
<protein>
    <submittedName>
        <fullName evidence="2">Uncharacterized protein</fullName>
    </submittedName>
</protein>
<reference evidence="2 3" key="1">
    <citation type="submission" date="2019-12" db="EMBL/GenBank/DDBJ databases">
        <title>Novel species isolated from a subtropical stream in China.</title>
        <authorList>
            <person name="Lu H."/>
        </authorList>
    </citation>
    <scope>NUCLEOTIDE SEQUENCE [LARGE SCALE GENOMIC DNA]</scope>
    <source>
        <strain evidence="2 3">FT50W</strain>
    </source>
</reference>
<feature type="region of interest" description="Disordered" evidence="1">
    <location>
        <begin position="226"/>
        <end position="247"/>
    </location>
</feature>
<sequence length="247" mass="28073">MDSMDSVPYISFREIDFAATASGLRSLLLGDGPDLSFQAMNIGIVDKFITHLEYDLLKTQFEEERTPVDKAVFVSAQSQMWIFAVYEHLRTWRGQAKDIIVWGKNGILQKMRDGVEVGILNQSSVVRKAQIQAFIDDSNLVTGLERDHARTDTIFFLVEAIRIRLAKHELPKGGGNSRYPRSPTYGTINRWCGALDYELDDGVITTFGMVNRRDIAEGLRQLALNEDPQDEETRNSMKEWLRGPKQT</sequence>
<dbReference type="Proteomes" id="UP000474565">
    <property type="component" value="Unassembled WGS sequence"/>
</dbReference>
<comment type="caution">
    <text evidence="2">The sequence shown here is derived from an EMBL/GenBank/DDBJ whole genome shotgun (WGS) entry which is preliminary data.</text>
</comment>